<evidence type="ECO:0000313" key="2">
    <source>
        <dbReference type="Proteomes" id="UP001595764"/>
    </source>
</evidence>
<comment type="caution">
    <text evidence="1">The sequence shown here is derived from an EMBL/GenBank/DDBJ whole genome shotgun (WGS) entry which is preliminary data.</text>
</comment>
<gene>
    <name evidence="1" type="ORF">ACFORO_20300</name>
</gene>
<proteinExistence type="predicted"/>
<sequence length="102" mass="10450">MGFRAVPDALRAAAGAAGEKAGRLREADCAEPVGRIGGAVRGGKAAAAAGHCRESLSTTFAQWCAQAQRFGEHLGDAAGRYERGDHEAAGVFPSAPTMRGPR</sequence>
<evidence type="ECO:0000313" key="1">
    <source>
        <dbReference type="EMBL" id="MFC3512521.1"/>
    </source>
</evidence>
<evidence type="ECO:0008006" key="3">
    <source>
        <dbReference type="Google" id="ProtNLM"/>
    </source>
</evidence>
<keyword evidence="2" id="KW-1185">Reference proteome</keyword>
<reference evidence="2" key="1">
    <citation type="journal article" date="2019" name="Int. J. Syst. Evol. Microbiol.">
        <title>The Global Catalogue of Microorganisms (GCM) 10K type strain sequencing project: providing services to taxonomists for standard genome sequencing and annotation.</title>
        <authorList>
            <consortium name="The Broad Institute Genomics Platform"/>
            <consortium name="The Broad Institute Genome Sequencing Center for Infectious Disease"/>
            <person name="Wu L."/>
            <person name="Ma J."/>
        </authorList>
    </citation>
    <scope>NUCLEOTIDE SEQUENCE [LARGE SCALE GENOMIC DNA]</scope>
    <source>
        <strain evidence="2">CGMCC 4.7682</strain>
    </source>
</reference>
<dbReference type="Proteomes" id="UP001595764">
    <property type="component" value="Unassembled WGS sequence"/>
</dbReference>
<organism evidence="1 2">
    <name type="scientific">Amycolatopsis halotolerans</name>
    <dbReference type="NCBI Taxonomy" id="330083"/>
    <lineage>
        <taxon>Bacteria</taxon>
        <taxon>Bacillati</taxon>
        <taxon>Actinomycetota</taxon>
        <taxon>Actinomycetes</taxon>
        <taxon>Pseudonocardiales</taxon>
        <taxon>Pseudonocardiaceae</taxon>
        <taxon>Amycolatopsis</taxon>
    </lineage>
</organism>
<protein>
    <recommendedName>
        <fullName evidence="3">Excreted virulence factor EspC, type VII ESX diderm</fullName>
    </recommendedName>
</protein>
<dbReference type="EMBL" id="JBHRWI010000024">
    <property type="protein sequence ID" value="MFC3512521.1"/>
    <property type="molecule type" value="Genomic_DNA"/>
</dbReference>
<dbReference type="RefSeq" id="WP_377871364.1">
    <property type="nucleotide sequence ID" value="NZ_JBHMAY010000029.1"/>
</dbReference>
<name>A0ABV7QGS9_9PSEU</name>
<accession>A0ABV7QGS9</accession>